<name>A0A7W9ZIE3_NOVIT</name>
<dbReference type="RefSeq" id="WP_184264857.1">
    <property type="nucleotide sequence ID" value="NZ_JACIIX010000013.1"/>
</dbReference>
<dbReference type="AlphaFoldDB" id="A0A7W9ZIE3"/>
<proteinExistence type="predicted"/>
<evidence type="ECO:0000313" key="2">
    <source>
        <dbReference type="Proteomes" id="UP000544872"/>
    </source>
</evidence>
<sequence>MASCLLSLLMDLPRRALVVLVAGLVAGLALCTPAAAADRSALLPPSMPLTVRVPVQDTAIRGNHPYFIDLLQAALERGGQSPAIVSAVPLIGSQERLLRYLEAGEHIDVYWVGTAPDRERRLAPVRVPLTGGLLGIRLPVILPQRQEEFARIRSVEDLRQYTACQGDQWPDSDILEANGLPVLRINQFHVMYEMLRAGRCDYFPRSVIEVYAEVAAQPQKSFMIDETLVLAYRYPLYFFTSRDNIALNRRLEAGLTAMAHDGSLMALIETHPTTSPAFPLHRFQGARILTLTNPLLPQETPLADRSLWVPFPGVSAPIDSGQKTN</sequence>
<gene>
    <name evidence="1" type="ORF">FHS48_003233</name>
</gene>
<dbReference type="EMBL" id="JACIIX010000013">
    <property type="protein sequence ID" value="MBB6211790.1"/>
    <property type="molecule type" value="Genomic_DNA"/>
</dbReference>
<organism evidence="1 2">
    <name type="scientific">Novispirillum itersonii</name>
    <name type="common">Aquaspirillum itersonii</name>
    <dbReference type="NCBI Taxonomy" id="189"/>
    <lineage>
        <taxon>Bacteria</taxon>
        <taxon>Pseudomonadati</taxon>
        <taxon>Pseudomonadota</taxon>
        <taxon>Alphaproteobacteria</taxon>
        <taxon>Rhodospirillales</taxon>
        <taxon>Novispirillaceae</taxon>
        <taxon>Novispirillum</taxon>
    </lineage>
</organism>
<evidence type="ECO:0000313" key="1">
    <source>
        <dbReference type="EMBL" id="MBB6211790.1"/>
    </source>
</evidence>
<protein>
    <submittedName>
        <fullName evidence="1">ABC-type amino acid transport substrate-binding protein</fullName>
    </submittedName>
</protein>
<reference evidence="1 2" key="1">
    <citation type="submission" date="2020-08" db="EMBL/GenBank/DDBJ databases">
        <title>Genomic Encyclopedia of Type Strains, Phase IV (KMG-IV): sequencing the most valuable type-strain genomes for metagenomic binning, comparative biology and taxonomic classification.</title>
        <authorList>
            <person name="Goeker M."/>
        </authorList>
    </citation>
    <scope>NUCLEOTIDE SEQUENCE [LARGE SCALE GENOMIC DNA]</scope>
    <source>
        <strain evidence="1 2">DSM 11590</strain>
    </source>
</reference>
<keyword evidence="2" id="KW-1185">Reference proteome</keyword>
<dbReference type="Proteomes" id="UP000544872">
    <property type="component" value="Unassembled WGS sequence"/>
</dbReference>
<comment type="caution">
    <text evidence="1">The sequence shown here is derived from an EMBL/GenBank/DDBJ whole genome shotgun (WGS) entry which is preliminary data.</text>
</comment>
<dbReference type="Gene3D" id="3.40.190.10">
    <property type="entry name" value="Periplasmic binding protein-like II"/>
    <property type="match status" value="2"/>
</dbReference>
<dbReference type="SUPFAM" id="SSF53850">
    <property type="entry name" value="Periplasmic binding protein-like II"/>
    <property type="match status" value="1"/>
</dbReference>
<accession>A0A7W9ZIE3</accession>